<dbReference type="InterPro" id="IPR009006">
    <property type="entry name" value="Ala_racemase/Decarboxylase_C"/>
</dbReference>
<evidence type="ECO:0000256" key="2">
    <source>
        <dbReference type="ARBA" id="ARBA00022605"/>
    </source>
</evidence>
<reference evidence="13" key="1">
    <citation type="submission" date="2009-10" db="EMBL/GenBank/DDBJ databases">
        <title>Diversity of trophic interactions inside an arsenic-rich microbial ecosystem.</title>
        <authorList>
            <person name="Bertin P.N."/>
            <person name="Heinrich-Salmeron A."/>
            <person name="Pelletier E."/>
            <person name="Goulhen-Chollet F."/>
            <person name="Arsene-Ploetze F."/>
            <person name="Gallien S."/>
            <person name="Calteau A."/>
            <person name="Vallenet D."/>
            <person name="Casiot C."/>
            <person name="Chane-Woon-Ming B."/>
            <person name="Giloteaux L."/>
            <person name="Barakat M."/>
            <person name="Bonnefoy V."/>
            <person name="Bruneel O."/>
            <person name="Chandler M."/>
            <person name="Cleiss J."/>
            <person name="Duran R."/>
            <person name="Elbaz-Poulichet F."/>
            <person name="Fonknechten N."/>
            <person name="Lauga B."/>
            <person name="Mornico D."/>
            <person name="Ortet P."/>
            <person name="Schaeffer C."/>
            <person name="Siguier P."/>
            <person name="Alexander Thil Smith A."/>
            <person name="Van Dorsselaer A."/>
            <person name="Weissenbach J."/>
            <person name="Medigue C."/>
            <person name="Le Paslier D."/>
        </authorList>
    </citation>
    <scope>NUCLEOTIDE SEQUENCE</scope>
</reference>
<dbReference type="InterPro" id="IPR029066">
    <property type="entry name" value="PLP-binding_barrel"/>
</dbReference>
<evidence type="ECO:0000256" key="1">
    <source>
        <dbReference type="ARBA" id="ARBA00001933"/>
    </source>
</evidence>
<dbReference type="FunFam" id="2.40.37.10:FF:000003">
    <property type="entry name" value="Diaminopimelate decarboxylase"/>
    <property type="match status" value="1"/>
</dbReference>
<dbReference type="SUPFAM" id="SSF50621">
    <property type="entry name" value="Alanine racemase C-terminal domain-like"/>
    <property type="match status" value="1"/>
</dbReference>
<dbReference type="InterPro" id="IPR002986">
    <property type="entry name" value="DAP_deCOOHase_LysA"/>
</dbReference>
<protein>
    <recommendedName>
        <fullName evidence="10">diaminopimelate decarboxylase</fullName>
        <ecNumber evidence="10">4.1.1.20</ecNumber>
    </recommendedName>
</protein>
<evidence type="ECO:0000256" key="7">
    <source>
        <dbReference type="ARBA" id="ARBA00050464"/>
    </source>
</evidence>
<dbReference type="PRINTS" id="PR01179">
    <property type="entry name" value="ODADCRBXLASE"/>
</dbReference>
<dbReference type="InterPro" id="IPR022643">
    <property type="entry name" value="De-COase2_C"/>
</dbReference>
<keyword evidence="6 13" id="KW-0456">Lyase</keyword>
<dbReference type="Pfam" id="PF02784">
    <property type="entry name" value="Orn_Arg_deC_N"/>
    <property type="match status" value="1"/>
</dbReference>
<dbReference type="AlphaFoldDB" id="E6PVF6"/>
<dbReference type="NCBIfam" id="TIGR01048">
    <property type="entry name" value="lysA"/>
    <property type="match status" value="1"/>
</dbReference>
<comment type="pathway">
    <text evidence="8">Amino-acid biosynthesis; L-lysine biosynthesis via DAP pathway; L-lysine from DL-2,6-diaminopimelate: step 1/1.</text>
</comment>
<keyword evidence="2" id="KW-0028">Amino-acid biosynthesis</keyword>
<dbReference type="InterPro" id="IPR022653">
    <property type="entry name" value="De-COase2_pyr-phos_BS"/>
</dbReference>
<evidence type="ECO:0000256" key="5">
    <source>
        <dbReference type="ARBA" id="ARBA00023154"/>
    </source>
</evidence>
<dbReference type="Gene3D" id="3.20.20.10">
    <property type="entry name" value="Alanine racemase"/>
    <property type="match status" value="1"/>
</dbReference>
<accession>E6PVF6</accession>
<evidence type="ECO:0000256" key="6">
    <source>
        <dbReference type="ARBA" id="ARBA00023239"/>
    </source>
</evidence>
<feature type="domain" description="Orn/DAP/Arg decarboxylase 2 C-terminal" evidence="11">
    <location>
        <begin position="43"/>
        <end position="385"/>
    </location>
</feature>
<comment type="catalytic activity">
    <reaction evidence="7">
        <text>meso-2,6-diaminopimelate + H(+) = L-lysine + CO2</text>
        <dbReference type="Rhea" id="RHEA:15101"/>
        <dbReference type="ChEBI" id="CHEBI:15378"/>
        <dbReference type="ChEBI" id="CHEBI:16526"/>
        <dbReference type="ChEBI" id="CHEBI:32551"/>
        <dbReference type="ChEBI" id="CHEBI:57791"/>
        <dbReference type="EC" id="4.1.1.20"/>
    </reaction>
</comment>
<dbReference type="InterPro" id="IPR022644">
    <property type="entry name" value="De-COase2_N"/>
</dbReference>
<dbReference type="PROSITE" id="PS00878">
    <property type="entry name" value="ODR_DC_2_1"/>
    <property type="match status" value="1"/>
</dbReference>
<comment type="caution">
    <text evidence="13">The sequence shown here is derived from an EMBL/GenBank/DDBJ whole genome shotgun (WGS) entry which is preliminary data.</text>
</comment>
<feature type="domain" description="Orn/DAP/Arg decarboxylase 2 N-terminal" evidence="12">
    <location>
        <begin position="50"/>
        <end position="295"/>
    </location>
</feature>
<sequence>MSQPSAAFTELPGHPHLAYRNGALMVEAVPAAEPARQFGTPLYVYSRAGIEQAAGAYQAAAQGKPVSLRYAVKANSSLAVLQLLAHLGWGFDIVSGGELARVLAAGGEASKVVFSGVGKLDAEMRAALEAGVQCFNVESQSELRRLSRIAGERGVVAPVSLRINPDVDAKTHPYISTGLKGNKFGIPQGLARTAYTDAALLPNLRVVGIDCHIGSQITQIGPYLDALDRILDLVADIEHHGVKLEHIDLGGGLGIRYADETPPSIAAWMGALLERLAQRGYGHRQVMFEPGRSVVGNAGLLLTEVVTLKSSLERHFAVVDAAMNDLMRPALYQAWQAIVPVQPRDGKHSLRYDVVGPVCESGDWLGRERELDLREGDLLAVLSAGAYGMAMASNYNTRPRAAEVLVDGARVHLIRERENLEHLVAGEQLLVF</sequence>
<dbReference type="EMBL" id="CABM01000064">
    <property type="protein sequence ID" value="CBH98913.1"/>
    <property type="molecule type" value="Genomic_DNA"/>
</dbReference>
<keyword evidence="3" id="KW-0210">Decarboxylase</keyword>
<dbReference type="FunFam" id="3.20.20.10:FF:000003">
    <property type="entry name" value="Diaminopimelate decarboxylase"/>
    <property type="match status" value="1"/>
</dbReference>
<evidence type="ECO:0000256" key="3">
    <source>
        <dbReference type="ARBA" id="ARBA00022793"/>
    </source>
</evidence>
<dbReference type="CDD" id="cd06828">
    <property type="entry name" value="PLPDE_III_DapDC"/>
    <property type="match status" value="1"/>
</dbReference>
<dbReference type="PANTHER" id="PTHR43727">
    <property type="entry name" value="DIAMINOPIMELATE DECARBOXYLASE"/>
    <property type="match status" value="1"/>
</dbReference>
<comment type="cofactor">
    <cofactor evidence="1">
        <name>pyridoxal 5'-phosphate</name>
        <dbReference type="ChEBI" id="CHEBI:597326"/>
    </cofactor>
</comment>
<dbReference type="HAMAP" id="MF_02120">
    <property type="entry name" value="LysA"/>
    <property type="match status" value="1"/>
</dbReference>
<dbReference type="InterPro" id="IPR000183">
    <property type="entry name" value="Orn/DAP/Arg_de-COase"/>
</dbReference>
<dbReference type="GO" id="GO:0008836">
    <property type="term" value="F:diaminopimelate decarboxylase activity"/>
    <property type="evidence" value="ECO:0007669"/>
    <property type="project" value="UniProtKB-EC"/>
</dbReference>
<dbReference type="PANTHER" id="PTHR43727:SF2">
    <property type="entry name" value="GROUP IV DECARBOXYLASE"/>
    <property type="match status" value="1"/>
</dbReference>
<dbReference type="InterPro" id="IPR022657">
    <property type="entry name" value="De-COase2_CS"/>
</dbReference>
<keyword evidence="4" id="KW-0663">Pyridoxal phosphate</keyword>
<dbReference type="GO" id="GO:0009089">
    <property type="term" value="P:lysine biosynthetic process via diaminopimelate"/>
    <property type="evidence" value="ECO:0007669"/>
    <property type="project" value="InterPro"/>
</dbReference>
<proteinExistence type="inferred from homology"/>
<dbReference type="PRINTS" id="PR01181">
    <property type="entry name" value="DAPDCRBXLASE"/>
</dbReference>
<evidence type="ECO:0000313" key="13">
    <source>
        <dbReference type="EMBL" id="CBH98913.1"/>
    </source>
</evidence>
<dbReference type="Pfam" id="PF00278">
    <property type="entry name" value="Orn_DAP_Arg_deC"/>
    <property type="match status" value="1"/>
</dbReference>
<evidence type="ECO:0000259" key="12">
    <source>
        <dbReference type="Pfam" id="PF02784"/>
    </source>
</evidence>
<evidence type="ECO:0000256" key="4">
    <source>
        <dbReference type="ARBA" id="ARBA00022898"/>
    </source>
</evidence>
<evidence type="ECO:0000256" key="8">
    <source>
        <dbReference type="ARBA" id="ARBA00060643"/>
    </source>
</evidence>
<evidence type="ECO:0000256" key="9">
    <source>
        <dbReference type="ARBA" id="ARBA00060983"/>
    </source>
</evidence>
<dbReference type="SUPFAM" id="SSF51419">
    <property type="entry name" value="PLP-binding barrel"/>
    <property type="match status" value="1"/>
</dbReference>
<dbReference type="Gene3D" id="2.40.37.10">
    <property type="entry name" value="Lyase, Ornithine Decarboxylase, Chain A, domain 1"/>
    <property type="match status" value="1"/>
</dbReference>
<keyword evidence="5" id="KW-0457">Lysine biosynthesis</keyword>
<organism evidence="13">
    <name type="scientific">mine drainage metagenome</name>
    <dbReference type="NCBI Taxonomy" id="410659"/>
    <lineage>
        <taxon>unclassified sequences</taxon>
        <taxon>metagenomes</taxon>
        <taxon>ecological metagenomes</taxon>
    </lineage>
</organism>
<name>E6PVF6_9ZZZZ</name>
<dbReference type="EC" id="4.1.1.20" evidence="10"/>
<evidence type="ECO:0000259" key="11">
    <source>
        <dbReference type="Pfam" id="PF00278"/>
    </source>
</evidence>
<gene>
    <name evidence="13" type="primary">lysA</name>
    <name evidence="13" type="ORF">CARN2_0087</name>
</gene>
<dbReference type="PROSITE" id="PS00879">
    <property type="entry name" value="ODR_DC_2_2"/>
    <property type="match status" value="1"/>
</dbReference>
<comment type="similarity">
    <text evidence="9">Belongs to the Orn/Lys/Arg decarboxylase class-II family. LysA subfamily.</text>
</comment>
<evidence type="ECO:0000256" key="10">
    <source>
        <dbReference type="ARBA" id="ARBA00066427"/>
    </source>
</evidence>